<evidence type="ECO:0000256" key="1">
    <source>
        <dbReference type="SAM" id="Phobius"/>
    </source>
</evidence>
<organism evidence="2 3">
    <name type="scientific">Hydrangea phyllody phytoplasma</name>
    <dbReference type="NCBI Taxonomy" id="238673"/>
    <lineage>
        <taxon>Bacteria</taxon>
        <taxon>Bacillati</taxon>
        <taxon>Mycoplasmatota</taxon>
        <taxon>Mollicutes</taxon>
        <taxon>Acholeplasmatales</taxon>
        <taxon>Acholeplasmataceae</taxon>
        <taxon>Candidatus Phytoplasma</taxon>
        <taxon>16SrI (Aster yellows group)</taxon>
    </lineage>
</organism>
<keyword evidence="1" id="KW-0812">Transmembrane</keyword>
<keyword evidence="1" id="KW-0472">Membrane</keyword>
<evidence type="ECO:0000313" key="2">
    <source>
        <dbReference type="EMBL" id="GFZ75540.1"/>
    </source>
</evidence>
<evidence type="ECO:0000313" key="3">
    <source>
        <dbReference type="Proteomes" id="UP000677853"/>
    </source>
</evidence>
<keyword evidence="3" id="KW-1185">Reference proteome</keyword>
<feature type="transmembrane region" description="Helical" evidence="1">
    <location>
        <begin position="12"/>
        <end position="30"/>
    </location>
</feature>
<dbReference type="RefSeq" id="WP_212775612.1">
    <property type="nucleotide sequence ID" value="NZ_BMZZ01000017.1"/>
</dbReference>
<feature type="transmembrane region" description="Helical" evidence="1">
    <location>
        <begin position="142"/>
        <end position="166"/>
    </location>
</feature>
<reference evidence="2 3" key="1">
    <citation type="journal article" date="2021" name="J. Gen. Plant Pathol.">
        <title>Enrichment of phytoplasma genome DNA through a methyl-CpG binding domain-mediated method for efficient genome sequencing.</title>
        <authorList>
            <person name="Nijo T."/>
            <person name="Iwabuchi N."/>
            <person name="Tokuda R."/>
            <person name="Suzuki T."/>
            <person name="Matsumoto O."/>
            <person name="Miyazaki A."/>
            <person name="Maejima K."/>
            <person name="Oshima K."/>
            <person name="Namba S."/>
            <person name="Yamaji Y."/>
        </authorList>
    </citation>
    <scope>NUCLEOTIDE SEQUENCE [LARGE SCALE GENOMIC DNA]</scope>
    <source>
        <strain evidence="2 3">HP</strain>
    </source>
</reference>
<proteinExistence type="predicted"/>
<protein>
    <submittedName>
        <fullName evidence="2">Uncharacterized protein</fullName>
    </submittedName>
</protein>
<dbReference type="Proteomes" id="UP000677853">
    <property type="component" value="Unassembled WGS sequence"/>
</dbReference>
<gene>
    <name evidence="2" type="ORF">HPP_4980</name>
</gene>
<name>A0ABQ1EK62_9MOLU</name>
<accession>A0ABQ1EK62</accession>
<dbReference type="EMBL" id="BMZZ01000017">
    <property type="protein sequence ID" value="GFZ75540.1"/>
    <property type="molecule type" value="Genomic_DNA"/>
</dbReference>
<comment type="caution">
    <text evidence="2">The sequence shown here is derived from an EMBL/GenBank/DDBJ whole genome shotgun (WGS) entry which is preliminary data.</text>
</comment>
<keyword evidence="1" id="KW-1133">Transmembrane helix</keyword>
<sequence length="176" mass="19948">MNNVKRKKILNLWIIFISIILAILLFLLGLKLPKLFKTKKQPNQQPQHQYQYQYQYIYDTNKVNDILRLLELLKELQRLKELQNQVEKQKETQPIINLVPQKDFFPSQVPFKQLNDLNYLNDDKKSLMGELASLAPKLGKELAVVGITVATGAAICVVAAPILASLGPAASLLALL</sequence>